<organism evidence="2 3">
    <name type="scientific">Streptomyces chilikensis</name>
    <dbReference type="NCBI Taxonomy" id="1194079"/>
    <lineage>
        <taxon>Bacteria</taxon>
        <taxon>Bacillati</taxon>
        <taxon>Actinomycetota</taxon>
        <taxon>Actinomycetes</taxon>
        <taxon>Kitasatosporales</taxon>
        <taxon>Streptomycetaceae</taxon>
        <taxon>Streptomyces</taxon>
    </lineage>
</organism>
<protein>
    <submittedName>
        <fullName evidence="2">Copper chaperone PCu(A)C</fullName>
    </submittedName>
</protein>
<dbReference type="Pfam" id="PF04314">
    <property type="entry name" value="PCuAC"/>
    <property type="match status" value="1"/>
</dbReference>
<accession>A0ABV3ENU3</accession>
<proteinExistence type="predicted"/>
<dbReference type="Gene3D" id="2.60.40.1890">
    <property type="entry name" value="PCu(A)C copper chaperone"/>
    <property type="match status" value="1"/>
</dbReference>
<reference evidence="2 3" key="1">
    <citation type="submission" date="2024-06" db="EMBL/GenBank/DDBJ databases">
        <title>The Natural Products Discovery Center: Release of the First 8490 Sequenced Strains for Exploring Actinobacteria Biosynthetic Diversity.</title>
        <authorList>
            <person name="Kalkreuter E."/>
            <person name="Kautsar S.A."/>
            <person name="Yang D."/>
            <person name="Bader C.D."/>
            <person name="Teijaro C.N."/>
            <person name="Fluegel L."/>
            <person name="Davis C.M."/>
            <person name="Simpson J.R."/>
            <person name="Lauterbach L."/>
            <person name="Steele A.D."/>
            <person name="Gui C."/>
            <person name="Meng S."/>
            <person name="Li G."/>
            <person name="Viehrig K."/>
            <person name="Ye F."/>
            <person name="Su P."/>
            <person name="Kiefer A.F."/>
            <person name="Nichols A."/>
            <person name="Cepeda A.J."/>
            <person name="Yan W."/>
            <person name="Fan B."/>
            <person name="Jiang Y."/>
            <person name="Adhikari A."/>
            <person name="Zheng C.-J."/>
            <person name="Schuster L."/>
            <person name="Cowan T.M."/>
            <person name="Smanski M.J."/>
            <person name="Chevrette M.G."/>
            <person name="De Carvalho L.P.S."/>
            <person name="Shen B."/>
        </authorList>
    </citation>
    <scope>NUCLEOTIDE SEQUENCE [LARGE SCALE GENOMIC DNA]</scope>
    <source>
        <strain evidence="2 3">NPDC048117</strain>
    </source>
</reference>
<feature type="signal peptide" evidence="1">
    <location>
        <begin position="1"/>
        <end position="25"/>
    </location>
</feature>
<feature type="chain" id="PRO_5045217684" evidence="1">
    <location>
        <begin position="26"/>
        <end position="160"/>
    </location>
</feature>
<keyword evidence="1" id="KW-0732">Signal</keyword>
<dbReference type="PANTHER" id="PTHR36302">
    <property type="entry name" value="BLR7088 PROTEIN"/>
    <property type="match status" value="1"/>
</dbReference>
<dbReference type="InterPro" id="IPR036182">
    <property type="entry name" value="PCuAC_sf"/>
</dbReference>
<evidence type="ECO:0000313" key="2">
    <source>
        <dbReference type="EMBL" id="MEU9577846.1"/>
    </source>
</evidence>
<evidence type="ECO:0000313" key="3">
    <source>
        <dbReference type="Proteomes" id="UP001551584"/>
    </source>
</evidence>
<dbReference type="InterPro" id="IPR058248">
    <property type="entry name" value="Lxx211020-like"/>
</dbReference>
<comment type="caution">
    <text evidence="2">The sequence shown here is derived from an EMBL/GenBank/DDBJ whole genome shotgun (WGS) entry which is preliminary data.</text>
</comment>
<dbReference type="InterPro" id="IPR007410">
    <property type="entry name" value="LpqE-like"/>
</dbReference>
<dbReference type="RefSeq" id="WP_359271334.1">
    <property type="nucleotide sequence ID" value="NZ_JBEZNA010000019.1"/>
</dbReference>
<dbReference type="EMBL" id="JBEZNA010000019">
    <property type="protein sequence ID" value="MEU9577846.1"/>
    <property type="molecule type" value="Genomic_DNA"/>
</dbReference>
<sequence>MTRTPRTPRRRGVRGGLAAAVAVLALPLAGCGGPDGPELSVEDAYMPRPVSDSLAAGFLTVVNEGDRPAELTGASSDLADSVTVHETVDGAMRPTTSVEVPADGRLTLESGGTHLMFEGLTSRPEEGETVTVELRFKDAGPVTVEMPVEAATYTPSHHRH</sequence>
<dbReference type="SUPFAM" id="SSF110087">
    <property type="entry name" value="DR1885-like metal-binding protein"/>
    <property type="match status" value="1"/>
</dbReference>
<gene>
    <name evidence="2" type="ORF">AB0D95_11335</name>
</gene>
<keyword evidence="3" id="KW-1185">Reference proteome</keyword>
<name>A0ABV3ENU3_9ACTN</name>
<dbReference type="PANTHER" id="PTHR36302:SF1">
    <property type="entry name" value="COPPER CHAPERONE PCU(A)C"/>
    <property type="match status" value="1"/>
</dbReference>
<dbReference type="Proteomes" id="UP001551584">
    <property type="component" value="Unassembled WGS sequence"/>
</dbReference>
<evidence type="ECO:0000256" key="1">
    <source>
        <dbReference type="SAM" id="SignalP"/>
    </source>
</evidence>